<dbReference type="NCBIfam" id="TIGR00964">
    <property type="entry name" value="secE_bact"/>
    <property type="match status" value="1"/>
</dbReference>
<evidence type="ECO:0000256" key="4">
    <source>
        <dbReference type="ARBA" id="ARBA00022692"/>
    </source>
</evidence>
<dbReference type="Gene3D" id="1.20.5.1030">
    <property type="entry name" value="Preprotein translocase secy subunit"/>
    <property type="match status" value="1"/>
</dbReference>
<dbReference type="GO" id="GO:0006886">
    <property type="term" value="P:intracellular protein transport"/>
    <property type="evidence" value="ECO:0007669"/>
    <property type="project" value="InterPro"/>
</dbReference>
<dbReference type="GO" id="GO:0005886">
    <property type="term" value="C:plasma membrane"/>
    <property type="evidence" value="ECO:0007669"/>
    <property type="project" value="TreeGrafter"/>
</dbReference>
<keyword evidence="3" id="KW-1003">Cell membrane</keyword>
<evidence type="ECO:0000256" key="9">
    <source>
        <dbReference type="SAM" id="Phobius"/>
    </source>
</evidence>
<sequence length="60" mass="6994">MEKVLDYIRESRAELKKVTWPTKQQMWYSTLVVIVVTFMVSAYLGLVDLLLTGVFSKIVR</sequence>
<dbReference type="PANTHER" id="PTHR33910:SF1">
    <property type="entry name" value="PROTEIN TRANSLOCASE SUBUNIT SECE"/>
    <property type="match status" value="1"/>
</dbReference>
<feature type="transmembrane region" description="Helical" evidence="9">
    <location>
        <begin position="26"/>
        <end position="51"/>
    </location>
</feature>
<dbReference type="PROSITE" id="PS01067">
    <property type="entry name" value="SECE_SEC61G"/>
    <property type="match status" value="1"/>
</dbReference>
<evidence type="ECO:0000256" key="3">
    <source>
        <dbReference type="ARBA" id="ARBA00022475"/>
    </source>
</evidence>
<dbReference type="GO" id="GO:0008320">
    <property type="term" value="F:protein transmembrane transporter activity"/>
    <property type="evidence" value="ECO:0007669"/>
    <property type="project" value="InterPro"/>
</dbReference>
<dbReference type="GO" id="GO:0043952">
    <property type="term" value="P:protein transport by the Sec complex"/>
    <property type="evidence" value="ECO:0007669"/>
    <property type="project" value="TreeGrafter"/>
</dbReference>
<evidence type="ECO:0000256" key="2">
    <source>
        <dbReference type="ARBA" id="ARBA00022448"/>
    </source>
</evidence>
<keyword evidence="7" id="KW-0811">Translocation</keyword>
<dbReference type="InterPro" id="IPR001901">
    <property type="entry name" value="Translocase_SecE/Sec61-g"/>
</dbReference>
<keyword evidence="4 9" id="KW-0812">Transmembrane</keyword>
<evidence type="ECO:0000256" key="6">
    <source>
        <dbReference type="ARBA" id="ARBA00022989"/>
    </source>
</evidence>
<dbReference type="InterPro" id="IPR038379">
    <property type="entry name" value="SecE_sf"/>
</dbReference>
<organism evidence="10">
    <name type="scientific">bioreactor metagenome</name>
    <dbReference type="NCBI Taxonomy" id="1076179"/>
    <lineage>
        <taxon>unclassified sequences</taxon>
        <taxon>metagenomes</taxon>
        <taxon>ecological metagenomes</taxon>
    </lineage>
</organism>
<dbReference type="Pfam" id="PF00584">
    <property type="entry name" value="SecE"/>
    <property type="match status" value="1"/>
</dbReference>
<keyword evidence="5" id="KW-0653">Protein transport</keyword>
<dbReference type="EMBL" id="VSSQ01116683">
    <property type="protein sequence ID" value="MPN51503.1"/>
    <property type="molecule type" value="Genomic_DNA"/>
</dbReference>
<dbReference type="InterPro" id="IPR005807">
    <property type="entry name" value="SecE_bac"/>
</dbReference>
<name>A0A645IWD3_9ZZZZ</name>
<evidence type="ECO:0000256" key="8">
    <source>
        <dbReference type="ARBA" id="ARBA00023136"/>
    </source>
</evidence>
<dbReference type="HAMAP" id="MF_00422">
    <property type="entry name" value="SecE"/>
    <property type="match status" value="1"/>
</dbReference>
<proteinExistence type="inferred from homology"/>
<dbReference type="GO" id="GO:0009306">
    <property type="term" value="P:protein secretion"/>
    <property type="evidence" value="ECO:0007669"/>
    <property type="project" value="InterPro"/>
</dbReference>
<comment type="caution">
    <text evidence="10">The sequence shown here is derived from an EMBL/GenBank/DDBJ whole genome shotgun (WGS) entry which is preliminary data.</text>
</comment>
<dbReference type="AlphaFoldDB" id="A0A645IWD3"/>
<protein>
    <submittedName>
        <fullName evidence="10">Protein translocase subunit SecE</fullName>
    </submittedName>
</protein>
<evidence type="ECO:0000256" key="5">
    <source>
        <dbReference type="ARBA" id="ARBA00022927"/>
    </source>
</evidence>
<keyword evidence="8 9" id="KW-0472">Membrane</keyword>
<evidence type="ECO:0000256" key="1">
    <source>
        <dbReference type="ARBA" id="ARBA00004370"/>
    </source>
</evidence>
<gene>
    <name evidence="10" type="primary">secE_40</name>
    <name evidence="10" type="ORF">SDC9_199151</name>
</gene>
<keyword evidence="2" id="KW-0813">Transport</keyword>
<keyword evidence="6 9" id="KW-1133">Transmembrane helix</keyword>
<reference evidence="10" key="1">
    <citation type="submission" date="2019-08" db="EMBL/GenBank/DDBJ databases">
        <authorList>
            <person name="Kucharzyk K."/>
            <person name="Murdoch R.W."/>
            <person name="Higgins S."/>
            <person name="Loffler F."/>
        </authorList>
    </citation>
    <scope>NUCLEOTIDE SEQUENCE</scope>
</reference>
<comment type="subcellular location">
    <subcellularLocation>
        <location evidence="1">Membrane</location>
    </subcellularLocation>
</comment>
<dbReference type="GO" id="GO:0006605">
    <property type="term" value="P:protein targeting"/>
    <property type="evidence" value="ECO:0007669"/>
    <property type="project" value="InterPro"/>
</dbReference>
<evidence type="ECO:0000313" key="10">
    <source>
        <dbReference type="EMBL" id="MPN51503.1"/>
    </source>
</evidence>
<dbReference type="PANTHER" id="PTHR33910">
    <property type="entry name" value="PROTEIN TRANSLOCASE SUBUNIT SECE"/>
    <property type="match status" value="1"/>
</dbReference>
<evidence type="ECO:0000256" key="7">
    <source>
        <dbReference type="ARBA" id="ARBA00023010"/>
    </source>
</evidence>
<accession>A0A645IWD3</accession>